<evidence type="ECO:0000313" key="3">
    <source>
        <dbReference type="Proteomes" id="UP001201812"/>
    </source>
</evidence>
<reference evidence="2" key="1">
    <citation type="submission" date="2022-01" db="EMBL/GenBank/DDBJ databases">
        <title>Genome Sequence Resource for Two Populations of Ditylenchus destructor, the Migratory Endoparasitic Phytonematode.</title>
        <authorList>
            <person name="Zhang H."/>
            <person name="Lin R."/>
            <person name="Xie B."/>
        </authorList>
    </citation>
    <scope>NUCLEOTIDE SEQUENCE</scope>
    <source>
        <strain evidence="2">BazhouSP</strain>
    </source>
</reference>
<sequence>MDADDRFQEANRMLSNALKQLEDVMKFNIDPVKTTNFRSSIRSPIHVLTQSGLSFPEKQFHAKSVFGGQAEHRMSINEMSDSPHQHHKAIREFHLFSPPPMQQTNLETANNTMSISAHQATNHAKSENQQQCDEPIVAEELDMNGNESYTGSNSMTYIANGDRDEADSPPQKEQFISDGTQIQTSVSTERIIWEWPAQSTMPNMSPIRFNEHIENDLESTSISSECGAESPPSVEQSPKSSANSKVDLSNFIKAIEEKKISIPDASSKLKILRWISLSSDEPPNLVGYTNYYFNK</sequence>
<comment type="caution">
    <text evidence="2">The sequence shown here is derived from an EMBL/GenBank/DDBJ whole genome shotgun (WGS) entry which is preliminary data.</text>
</comment>
<feature type="compositionally biased region" description="Polar residues" evidence="1">
    <location>
        <begin position="233"/>
        <end position="242"/>
    </location>
</feature>
<evidence type="ECO:0000313" key="2">
    <source>
        <dbReference type="EMBL" id="KAI1725683.1"/>
    </source>
</evidence>
<gene>
    <name evidence="2" type="ORF">DdX_02358</name>
</gene>
<organism evidence="2 3">
    <name type="scientific">Ditylenchus destructor</name>
    <dbReference type="NCBI Taxonomy" id="166010"/>
    <lineage>
        <taxon>Eukaryota</taxon>
        <taxon>Metazoa</taxon>
        <taxon>Ecdysozoa</taxon>
        <taxon>Nematoda</taxon>
        <taxon>Chromadorea</taxon>
        <taxon>Rhabditida</taxon>
        <taxon>Tylenchina</taxon>
        <taxon>Tylenchomorpha</taxon>
        <taxon>Sphaerularioidea</taxon>
        <taxon>Anguinidae</taxon>
        <taxon>Anguininae</taxon>
        <taxon>Ditylenchus</taxon>
    </lineage>
</organism>
<dbReference type="EMBL" id="JAKKPZ010000002">
    <property type="protein sequence ID" value="KAI1725683.1"/>
    <property type="molecule type" value="Genomic_DNA"/>
</dbReference>
<proteinExistence type="predicted"/>
<keyword evidence="3" id="KW-1185">Reference proteome</keyword>
<name>A0AAD4NEQ7_9BILA</name>
<feature type="region of interest" description="Disordered" evidence="1">
    <location>
        <begin position="218"/>
        <end position="242"/>
    </location>
</feature>
<evidence type="ECO:0000256" key="1">
    <source>
        <dbReference type="SAM" id="MobiDB-lite"/>
    </source>
</evidence>
<dbReference type="Proteomes" id="UP001201812">
    <property type="component" value="Unassembled WGS sequence"/>
</dbReference>
<accession>A0AAD4NEQ7</accession>
<protein>
    <submittedName>
        <fullName evidence="2">Uncharacterized protein</fullName>
    </submittedName>
</protein>
<dbReference type="AlphaFoldDB" id="A0AAD4NEQ7"/>